<sequence length="86" mass="9786">MSSTLMMMNRRRSIISCLWCTVSVRRAICGSGGSRRWSTSSEASRPSWCKATIGRRSIAVKSGASRYCQSRGTMIYTRRNRVWTRS</sequence>
<proteinExistence type="predicted"/>
<name>A0A2M3ZSY3_9DIPT</name>
<reference evidence="1" key="1">
    <citation type="submission" date="2018-01" db="EMBL/GenBank/DDBJ databases">
        <title>An insight into the sialome of Amazonian anophelines.</title>
        <authorList>
            <person name="Ribeiro J.M."/>
            <person name="Scarpassa V."/>
            <person name="Calvo E."/>
        </authorList>
    </citation>
    <scope>NUCLEOTIDE SEQUENCE</scope>
    <source>
        <tissue evidence="1">Salivary glands</tissue>
    </source>
</reference>
<accession>A0A2M3ZSY3</accession>
<dbReference type="EMBL" id="GGFM01010727">
    <property type="protein sequence ID" value="MBW31478.1"/>
    <property type="molecule type" value="Transcribed_RNA"/>
</dbReference>
<evidence type="ECO:0000313" key="1">
    <source>
        <dbReference type="EMBL" id="MBW31478.1"/>
    </source>
</evidence>
<dbReference type="AlphaFoldDB" id="A0A2M3ZSY3"/>
<organism evidence="1">
    <name type="scientific">Anopheles braziliensis</name>
    <dbReference type="NCBI Taxonomy" id="58242"/>
    <lineage>
        <taxon>Eukaryota</taxon>
        <taxon>Metazoa</taxon>
        <taxon>Ecdysozoa</taxon>
        <taxon>Arthropoda</taxon>
        <taxon>Hexapoda</taxon>
        <taxon>Insecta</taxon>
        <taxon>Pterygota</taxon>
        <taxon>Neoptera</taxon>
        <taxon>Endopterygota</taxon>
        <taxon>Diptera</taxon>
        <taxon>Nematocera</taxon>
        <taxon>Culicoidea</taxon>
        <taxon>Culicidae</taxon>
        <taxon>Anophelinae</taxon>
        <taxon>Anopheles</taxon>
    </lineage>
</organism>
<protein>
    <submittedName>
        <fullName evidence="1">Putative secreted peptide</fullName>
    </submittedName>
</protein>